<feature type="region of interest" description="Disordered" evidence="1">
    <location>
        <begin position="39"/>
        <end position="60"/>
    </location>
</feature>
<evidence type="ECO:0000256" key="1">
    <source>
        <dbReference type="SAM" id="MobiDB-lite"/>
    </source>
</evidence>
<proteinExistence type="predicted"/>
<dbReference type="AlphaFoldDB" id="A0A7I9ZS84"/>
<comment type="caution">
    <text evidence="2">The sequence shown here is derived from an EMBL/GenBank/DDBJ whole genome shotgun (WGS) entry which is preliminary data.</text>
</comment>
<protein>
    <submittedName>
        <fullName evidence="2">Uncharacterized protein</fullName>
    </submittedName>
</protein>
<keyword evidence="3" id="KW-1185">Reference proteome</keyword>
<accession>A0A7I9ZS84</accession>
<name>A0A7I9ZS84_9MYCO</name>
<dbReference type="Proteomes" id="UP000465304">
    <property type="component" value="Unassembled WGS sequence"/>
</dbReference>
<evidence type="ECO:0000313" key="2">
    <source>
        <dbReference type="EMBL" id="GFH03900.1"/>
    </source>
</evidence>
<gene>
    <name evidence="2" type="ORF">MHIP_43830</name>
</gene>
<reference evidence="2 3" key="1">
    <citation type="journal article" date="2019" name="Emerg. Microbes Infect.">
        <title>Comprehensive subspecies identification of 175 nontuberculous mycobacteria species based on 7547 genomic profiles.</title>
        <authorList>
            <person name="Matsumoto Y."/>
            <person name="Kinjo T."/>
            <person name="Motooka D."/>
            <person name="Nabeya D."/>
            <person name="Jung N."/>
            <person name="Uechi K."/>
            <person name="Horii T."/>
            <person name="Iida T."/>
            <person name="Fujita J."/>
            <person name="Nakamura S."/>
        </authorList>
    </citation>
    <scope>NUCLEOTIDE SEQUENCE [LARGE SCALE GENOMIC DNA]</scope>
    <source>
        <strain evidence="2 3">JCM 30996</strain>
    </source>
</reference>
<dbReference type="EMBL" id="BLLB01000002">
    <property type="protein sequence ID" value="GFH03900.1"/>
    <property type="molecule type" value="Genomic_DNA"/>
</dbReference>
<evidence type="ECO:0000313" key="3">
    <source>
        <dbReference type="Proteomes" id="UP000465304"/>
    </source>
</evidence>
<sequence>MGIEPDTRATTDYRFDTEIVDLTDHGDRVAVALNDGTTVDTSAFPTIPADRSRPPPGAAR</sequence>
<organism evidence="2 3">
    <name type="scientific">Mycolicibacterium hippocampi</name>
    <dbReference type="NCBI Taxonomy" id="659824"/>
    <lineage>
        <taxon>Bacteria</taxon>
        <taxon>Bacillati</taxon>
        <taxon>Actinomycetota</taxon>
        <taxon>Actinomycetes</taxon>
        <taxon>Mycobacteriales</taxon>
        <taxon>Mycobacteriaceae</taxon>
        <taxon>Mycolicibacterium</taxon>
    </lineage>
</organism>